<protein>
    <submittedName>
        <fullName evidence="1">Uncharacterized protein</fullName>
    </submittedName>
</protein>
<reference evidence="1 2" key="1">
    <citation type="submission" date="2024-05" db="EMBL/GenBank/DDBJ databases">
        <title>A draft genome resource for the thread blight pathogen Marasmius tenuissimus strain MS-2.</title>
        <authorList>
            <person name="Yulfo-Soto G.E."/>
            <person name="Baruah I.K."/>
            <person name="Amoako-Attah I."/>
            <person name="Bukari Y."/>
            <person name="Meinhardt L.W."/>
            <person name="Bailey B.A."/>
            <person name="Cohen S.P."/>
        </authorList>
    </citation>
    <scope>NUCLEOTIDE SEQUENCE [LARGE SCALE GENOMIC DNA]</scope>
    <source>
        <strain evidence="1 2">MS-2</strain>
    </source>
</reference>
<dbReference type="EMBL" id="JBBXMP010000108">
    <property type="protein sequence ID" value="KAL0062312.1"/>
    <property type="molecule type" value="Genomic_DNA"/>
</dbReference>
<sequence>MFHSASHTNITGGSFNIVHGTQNNNHYYQDSQSSSERRLVRIQPGEEWKEMLYQEYERIHIRRINLLRTLHRAEYRPGLQAWRWHMGTFHKVDYPEADRVVEIASIVDQDGRNESKPLLAVKYTGRGAKKLFAGDCMLFSRQRTTNLAQLRAYNDSDIPIIIFNEELISLEHFLKYNKSSAETCATFAFGTIYLTITSSRLAQFLVFFAPLSGPELISKPGWLMCRKPYEYGLGYGPRSLNFFHAIYWHPMLNAGGLDHHDLPGNHLQFPPSPRDAGSHALFNYLICNFPERMVLSAACWGSSFYTFGLEDEDARACKMSLIDGGSLSERTLALPFHWWAFLCESTYCCPGGQYRVMENGEMRFLSTRTADYSKWFSFKQYEECSTNCEQGEDWLAQAGRIFTHFGPRREWEFCRFITKIRFILDPSLWSEQLYQSWQQWSNNPNELEPPCYLFVLPLPQCPDSTPDIETWLRGENLYYYSYNPEGGSTIAEEECISLGLPFLTSDIWADYLQWDDNVYEFMEKWQKAKGFDYTTADYAKLLGIPDLSANPQEGRFFEDLTDSPDVLEADPMDADSDDVAHIREISSSSGLPEAVEDDRMDLD</sequence>
<organism evidence="1 2">
    <name type="scientific">Marasmius tenuissimus</name>
    <dbReference type="NCBI Taxonomy" id="585030"/>
    <lineage>
        <taxon>Eukaryota</taxon>
        <taxon>Fungi</taxon>
        <taxon>Dikarya</taxon>
        <taxon>Basidiomycota</taxon>
        <taxon>Agaricomycotina</taxon>
        <taxon>Agaricomycetes</taxon>
        <taxon>Agaricomycetidae</taxon>
        <taxon>Agaricales</taxon>
        <taxon>Marasmiineae</taxon>
        <taxon>Marasmiaceae</taxon>
        <taxon>Marasmius</taxon>
    </lineage>
</organism>
<evidence type="ECO:0000313" key="2">
    <source>
        <dbReference type="Proteomes" id="UP001437256"/>
    </source>
</evidence>
<gene>
    <name evidence="1" type="ORF">AAF712_010796</name>
</gene>
<evidence type="ECO:0000313" key="1">
    <source>
        <dbReference type="EMBL" id="KAL0062312.1"/>
    </source>
</evidence>
<proteinExistence type="predicted"/>
<accession>A0ABR2ZKW9</accession>
<name>A0ABR2ZKW9_9AGAR</name>
<dbReference type="Proteomes" id="UP001437256">
    <property type="component" value="Unassembled WGS sequence"/>
</dbReference>
<keyword evidence="2" id="KW-1185">Reference proteome</keyword>
<comment type="caution">
    <text evidence="1">The sequence shown here is derived from an EMBL/GenBank/DDBJ whole genome shotgun (WGS) entry which is preliminary data.</text>
</comment>